<sequence>MATFPTPIQPTNQPAKLIGYFLSDVSSLTPFPPCIHDGLAVRARTRARLSRRWRFLPAGVIYRVPFGPSFGRTPDAPATVLPFKHLT</sequence>
<dbReference type="STRING" id="1789004.FEMY_22210"/>
<gene>
    <name evidence="1" type="ORF">FEMY_22210</name>
</gene>
<dbReference type="EMBL" id="LRRD01000082">
    <property type="protein sequence ID" value="KXW57260.1"/>
    <property type="molecule type" value="Genomic_DNA"/>
</dbReference>
<dbReference type="PATRIC" id="fig|1789004.3.peg.2329"/>
<accession>A0A149VVL3</accession>
<dbReference type="AlphaFoldDB" id="A0A149VVL3"/>
<name>A0A149VVL3_9PROT</name>
<dbReference type="Proteomes" id="UP000075653">
    <property type="component" value="Unassembled WGS sequence"/>
</dbReference>
<organism evidence="1 2">
    <name type="scientific">Ferrovum myxofaciens</name>
    <dbReference type="NCBI Taxonomy" id="416213"/>
    <lineage>
        <taxon>Bacteria</taxon>
        <taxon>Pseudomonadati</taxon>
        <taxon>Pseudomonadota</taxon>
        <taxon>Betaproteobacteria</taxon>
        <taxon>Ferrovales</taxon>
        <taxon>Ferrovaceae</taxon>
        <taxon>Ferrovum</taxon>
    </lineage>
</organism>
<reference evidence="1 2" key="1">
    <citation type="submission" date="2016-01" db="EMBL/GenBank/DDBJ databases">
        <title>Genome sequence of the acidophilic iron oxidising Ferrovum strain Z-31.</title>
        <authorList>
            <person name="Poehlein A."/>
            <person name="Ullrich S.R."/>
            <person name="Schloemann M."/>
            <person name="Muehling M."/>
            <person name="Daniel R."/>
        </authorList>
    </citation>
    <scope>NUCLEOTIDE SEQUENCE [LARGE SCALE GENOMIC DNA]</scope>
    <source>
        <strain evidence="1 2">Z-31</strain>
    </source>
</reference>
<evidence type="ECO:0000313" key="2">
    <source>
        <dbReference type="Proteomes" id="UP000075653"/>
    </source>
</evidence>
<evidence type="ECO:0000313" key="1">
    <source>
        <dbReference type="EMBL" id="KXW57260.1"/>
    </source>
</evidence>
<comment type="caution">
    <text evidence="1">The sequence shown here is derived from an EMBL/GenBank/DDBJ whole genome shotgun (WGS) entry which is preliminary data.</text>
</comment>
<proteinExistence type="predicted"/>
<keyword evidence="2" id="KW-1185">Reference proteome</keyword>
<protein>
    <submittedName>
        <fullName evidence="1">Uncharacterized protein</fullName>
    </submittedName>
</protein>